<reference evidence="10 11" key="1">
    <citation type="submission" date="2017-10" db="EMBL/GenBank/DDBJ databases">
        <title>Bifidobacterium xylocopum sp. nov. and Bifidobacterium aemilianum sp. nov., from the carpenter bee (Xylocopa violacea) digestive tract.</title>
        <authorList>
            <person name="Alberoni D."/>
            <person name="Baffoni L."/>
            <person name="Di Gioia D."/>
            <person name="Gaggia F."/>
            <person name="Biavati B."/>
        </authorList>
    </citation>
    <scope>NUCLEOTIDE SEQUENCE [LARGE SCALE GENOMIC DNA]</scope>
    <source>
        <strain evidence="10 11">XV2</strain>
    </source>
</reference>
<dbReference type="Proteomes" id="UP000252345">
    <property type="component" value="Unassembled WGS sequence"/>
</dbReference>
<gene>
    <name evidence="10" type="ORF">CRD59_05990</name>
</gene>
<feature type="region of interest" description="Disordered" evidence="5">
    <location>
        <begin position="440"/>
        <end position="475"/>
    </location>
</feature>
<keyword evidence="1" id="KW-0134">Cell wall</keyword>
<evidence type="ECO:0000256" key="3">
    <source>
        <dbReference type="ARBA" id="ARBA00022729"/>
    </source>
</evidence>
<dbReference type="InterPro" id="IPR041033">
    <property type="entry name" value="SpaA_PFL_dom_1"/>
</dbReference>
<proteinExistence type="predicted"/>
<evidence type="ECO:0000259" key="9">
    <source>
        <dbReference type="Pfam" id="PF17802"/>
    </source>
</evidence>
<feature type="domain" description="Gram-positive cocci surface proteins LPxTG" evidence="8">
    <location>
        <begin position="639"/>
        <end position="673"/>
    </location>
</feature>
<protein>
    <recommendedName>
        <fullName evidence="12">Gram-positive cocci surface proteins LPxTG domain-containing protein</fullName>
    </recommendedName>
</protein>
<evidence type="ECO:0000256" key="6">
    <source>
        <dbReference type="SAM" id="Phobius"/>
    </source>
</evidence>
<evidence type="ECO:0000256" key="2">
    <source>
        <dbReference type="ARBA" id="ARBA00022525"/>
    </source>
</evidence>
<keyword evidence="6" id="KW-1133">Transmembrane helix</keyword>
<evidence type="ECO:0000313" key="11">
    <source>
        <dbReference type="Proteomes" id="UP000252345"/>
    </source>
</evidence>
<keyword evidence="6" id="KW-0812">Transmembrane</keyword>
<feature type="chain" id="PRO_5016825505" description="Gram-positive cocci surface proteins LPxTG domain-containing protein" evidence="7">
    <location>
        <begin position="41"/>
        <end position="681"/>
    </location>
</feature>
<feature type="compositionally biased region" description="Polar residues" evidence="5">
    <location>
        <begin position="454"/>
        <end position="470"/>
    </location>
</feature>
<evidence type="ECO:0000256" key="7">
    <source>
        <dbReference type="SAM" id="SignalP"/>
    </source>
</evidence>
<evidence type="ECO:0000256" key="1">
    <source>
        <dbReference type="ARBA" id="ARBA00022512"/>
    </source>
</evidence>
<evidence type="ECO:0000259" key="8">
    <source>
        <dbReference type="Pfam" id="PF00746"/>
    </source>
</evidence>
<dbReference type="Pfam" id="PF00746">
    <property type="entry name" value="Gram_pos_anchor"/>
    <property type="match status" value="1"/>
</dbReference>
<evidence type="ECO:0000256" key="4">
    <source>
        <dbReference type="ARBA" id="ARBA00023088"/>
    </source>
</evidence>
<evidence type="ECO:0000256" key="5">
    <source>
        <dbReference type="SAM" id="MobiDB-lite"/>
    </source>
</evidence>
<dbReference type="InterPro" id="IPR013783">
    <property type="entry name" value="Ig-like_fold"/>
</dbReference>
<dbReference type="GO" id="GO:0005975">
    <property type="term" value="P:carbohydrate metabolic process"/>
    <property type="evidence" value="ECO:0007669"/>
    <property type="project" value="UniProtKB-ARBA"/>
</dbReference>
<dbReference type="InterPro" id="IPR019931">
    <property type="entry name" value="LPXTG_anchor"/>
</dbReference>
<feature type="transmembrane region" description="Helical" evidence="6">
    <location>
        <begin position="651"/>
        <end position="669"/>
    </location>
</feature>
<dbReference type="OrthoDB" id="3240424at2"/>
<dbReference type="EMBL" id="PDCH01000012">
    <property type="protein sequence ID" value="RBP99019.1"/>
    <property type="molecule type" value="Genomic_DNA"/>
</dbReference>
<name>A0A366KBP4_9BIFI</name>
<dbReference type="NCBIfam" id="TIGR01167">
    <property type="entry name" value="LPXTG_anchor"/>
    <property type="match status" value="1"/>
</dbReference>
<dbReference type="Gene3D" id="2.60.40.10">
    <property type="entry name" value="Immunoglobulins"/>
    <property type="match status" value="2"/>
</dbReference>
<sequence length="681" mass="71188">MRIHNENAEGRSLSTRLLGLSVAALTTVAAFLVAAPGAHAAPDTISADDEFSTAINPVANHNNKVTLTKYLANAAGTAATGSSLDARPGSTPGQGVVFKLQEITPSGTHTPGEMSAHPLGTNYDAVSGKTWYGVTDVNGQIINRNSDGEAGAHHDIGIWMKEPSGGTLPGNADEWAKWAKGTNPTGVGVTNPIANAQDSDVVPLESNGMHYYELSEVAHPDNLSRYSVAEATIFSLPYMTSGLMTDGGGQHRVTGYIHHLHIFPKNVSNQQISKTISEYDGHSYTPGNDIAQVGKDVTWKITQSINTGTAQPNNNNVYWSHVHDTAVTGEYLKVVDRVSSALEVDPTVSGNVTVEFVYTDASNSEQTHALGPDDVNVDSSYTTTAPKSLDNSRNMFASDGQSKFLIVHFKHASASYLTGLTGTVNNPHFVITVKSKISANGASDASQPGRLANSVATDTDNDDTSGQNAGQADASMPSAGFQFAKVDTHGHGLAGAEFALQKNDGSGDFLLADGTFGSGTAANPKVTATSNAQGVVTFTGIVLPVGVSRNQGEFKLIETQAPHNYQQAASAFDTVDFGNIVSQPSAAAAILANPAGLRADINSLNFGRFEATNIDSNIKDADNNHITKGMMNWADGEAGAPISLPLTGGKGIVLLLVVGLAIMGGVLVVRNRKSASVGRHI</sequence>
<feature type="domain" description="SpaA-like prealbumin fold" evidence="9">
    <location>
        <begin position="481"/>
        <end position="568"/>
    </location>
</feature>
<evidence type="ECO:0000313" key="10">
    <source>
        <dbReference type="EMBL" id="RBP99019.1"/>
    </source>
</evidence>
<keyword evidence="3 7" id="KW-0732">Signal</keyword>
<dbReference type="AlphaFoldDB" id="A0A366KBP4"/>
<keyword evidence="2" id="KW-0964">Secreted</keyword>
<keyword evidence="6" id="KW-0472">Membrane</keyword>
<dbReference type="RefSeq" id="WP_113853780.1">
    <property type="nucleotide sequence ID" value="NZ_PDCH01000012.1"/>
</dbReference>
<feature type="signal peptide" evidence="7">
    <location>
        <begin position="1"/>
        <end position="40"/>
    </location>
</feature>
<evidence type="ECO:0008006" key="12">
    <source>
        <dbReference type="Google" id="ProtNLM"/>
    </source>
</evidence>
<keyword evidence="4" id="KW-0572">Peptidoglycan-anchor</keyword>
<dbReference type="Pfam" id="PF17802">
    <property type="entry name" value="SpaA"/>
    <property type="match status" value="1"/>
</dbReference>
<comment type="caution">
    <text evidence="10">The sequence shown here is derived from an EMBL/GenBank/DDBJ whole genome shotgun (WGS) entry which is preliminary data.</text>
</comment>
<accession>A0A366KBP4</accession>
<organism evidence="10 11">
    <name type="scientific">Bifidobacterium xylocopae</name>
    <dbReference type="NCBI Taxonomy" id="2493119"/>
    <lineage>
        <taxon>Bacteria</taxon>
        <taxon>Bacillati</taxon>
        <taxon>Actinomycetota</taxon>
        <taxon>Actinomycetes</taxon>
        <taxon>Bifidobacteriales</taxon>
        <taxon>Bifidobacteriaceae</taxon>
        <taxon>Bifidobacterium</taxon>
    </lineage>
</organism>
<keyword evidence="11" id="KW-1185">Reference proteome</keyword>